<protein>
    <submittedName>
        <fullName evidence="1">Uncharacterized protein</fullName>
    </submittedName>
</protein>
<dbReference type="Proteomes" id="UP001159363">
    <property type="component" value="Chromosome 12"/>
</dbReference>
<name>A0ABQ9GBQ3_9NEOP</name>
<keyword evidence="2" id="KW-1185">Reference proteome</keyword>
<evidence type="ECO:0000313" key="2">
    <source>
        <dbReference type="Proteomes" id="UP001159363"/>
    </source>
</evidence>
<sequence length="749" mass="83621">MTCRQISLRTTNLRVPTSNRFYANTSSENRMVLDFGLENVFVNKRFEIASSGVITTARPSFAWLRILAVVTAARCATDKMADARRPQTDFLRLTASPMFGFGREHTAPENRPAPVPGRPETDSWGRGHLFFAERFTRSLDSNVLWHMCSFVGKQSLPDRADQDRVTPTRVLFSCRHRPANRALGPLSGRVCCPVWNNGTLECVLGQSRAELGRDFQRARPGPCPCVLPNASPCSIKTGRAGPCPWSLPCVPGLSPRIPRARFLRIEGRHAHTTHELCETNYTERGLAGRSRSAECPIRYYSGRSASSDARPTASRECRSIFGRLFTVDFKSAARHRTTCKRSVAMTALETASTSPQTAGVSYRNLSPEHHAGRQRESLHGGSRFCLGGDDLRISMTRRDGVGGDFVRWSISVEPISHHTCSRIWHCTSFYKPWCTSRYTSRYMSRHGRSILHESSSLTSIWHPRVSTSWMYNQGEDVLCNFSINTFQILALRSETAMWLARYETWHGTDHEKYDVSNYQIWYENWPYKAGNAMTGPMLAGIPAAVADLAQAFTETGIVCVPFNPLFTSGKWGRGGGVVRLATSHQGEPDSIPGLGRSRPFACRNRDEIDFKRVYTEVTFAIGSVFIRHALDGSAPIADLQGNKKGIPYCQKWGNTGATANEQTSLYKGLWSPAYSVVSVRRLSGVHRVTSDHDVFGGQVVDFWWRVEFQCRGNCLKVPAYLKIFSAVEAEEHGSEKDDNAMGIKCAIVA</sequence>
<proteinExistence type="predicted"/>
<accession>A0ABQ9GBQ3</accession>
<reference evidence="1 2" key="1">
    <citation type="submission" date="2023-02" db="EMBL/GenBank/DDBJ databases">
        <title>LHISI_Scaffold_Assembly.</title>
        <authorList>
            <person name="Stuart O.P."/>
            <person name="Cleave R."/>
            <person name="Magrath M.J.L."/>
            <person name="Mikheyev A.S."/>
        </authorList>
    </citation>
    <scope>NUCLEOTIDE SEQUENCE [LARGE SCALE GENOMIC DNA]</scope>
    <source>
        <strain evidence="1">Daus_M_001</strain>
        <tissue evidence="1">Leg muscle</tissue>
    </source>
</reference>
<gene>
    <name evidence="1" type="ORF">PR048_028682</name>
</gene>
<organism evidence="1 2">
    <name type="scientific">Dryococelus australis</name>
    <dbReference type="NCBI Taxonomy" id="614101"/>
    <lineage>
        <taxon>Eukaryota</taxon>
        <taxon>Metazoa</taxon>
        <taxon>Ecdysozoa</taxon>
        <taxon>Arthropoda</taxon>
        <taxon>Hexapoda</taxon>
        <taxon>Insecta</taxon>
        <taxon>Pterygota</taxon>
        <taxon>Neoptera</taxon>
        <taxon>Polyneoptera</taxon>
        <taxon>Phasmatodea</taxon>
        <taxon>Verophasmatodea</taxon>
        <taxon>Anareolatae</taxon>
        <taxon>Phasmatidae</taxon>
        <taxon>Eurycanthinae</taxon>
        <taxon>Dryococelus</taxon>
    </lineage>
</organism>
<evidence type="ECO:0000313" key="1">
    <source>
        <dbReference type="EMBL" id="KAJ8869688.1"/>
    </source>
</evidence>
<comment type="caution">
    <text evidence="1">The sequence shown here is derived from an EMBL/GenBank/DDBJ whole genome shotgun (WGS) entry which is preliminary data.</text>
</comment>
<dbReference type="EMBL" id="JARBHB010000013">
    <property type="protein sequence ID" value="KAJ8869688.1"/>
    <property type="molecule type" value="Genomic_DNA"/>
</dbReference>